<evidence type="ECO:0000256" key="1">
    <source>
        <dbReference type="ARBA" id="ARBA00012513"/>
    </source>
</evidence>
<dbReference type="EC" id="2.7.11.1" evidence="1"/>
<evidence type="ECO:0000313" key="5">
    <source>
        <dbReference type="Proteomes" id="UP000054560"/>
    </source>
</evidence>
<dbReference type="eggNOG" id="KOG1164">
    <property type="taxonomic scope" value="Eukaryota"/>
</dbReference>
<accession>A0A0L0FZI9</accession>
<dbReference type="GO" id="GO:0005524">
    <property type="term" value="F:ATP binding"/>
    <property type="evidence" value="ECO:0007669"/>
    <property type="project" value="InterPro"/>
</dbReference>
<dbReference type="OrthoDB" id="5800476at2759"/>
<dbReference type="PROSITE" id="PS50011">
    <property type="entry name" value="PROTEIN_KINASE_DOM"/>
    <property type="match status" value="1"/>
</dbReference>
<feature type="region of interest" description="Disordered" evidence="2">
    <location>
        <begin position="371"/>
        <end position="425"/>
    </location>
</feature>
<dbReference type="SUPFAM" id="SSF56112">
    <property type="entry name" value="Protein kinase-like (PK-like)"/>
    <property type="match status" value="1"/>
</dbReference>
<feature type="compositionally biased region" description="Polar residues" evidence="2">
    <location>
        <begin position="410"/>
        <end position="425"/>
    </location>
</feature>
<dbReference type="Gene3D" id="1.10.510.10">
    <property type="entry name" value="Transferase(Phosphotransferase) domain 1"/>
    <property type="match status" value="1"/>
</dbReference>
<keyword evidence="5" id="KW-1185">Reference proteome</keyword>
<dbReference type="AlphaFoldDB" id="A0A0L0FZI9"/>
<gene>
    <name evidence="4" type="ORF">SARC_06288</name>
</gene>
<dbReference type="Proteomes" id="UP000054560">
    <property type="component" value="Unassembled WGS sequence"/>
</dbReference>
<feature type="domain" description="Protein kinase" evidence="3">
    <location>
        <begin position="1"/>
        <end position="207"/>
    </location>
</feature>
<feature type="compositionally biased region" description="Low complexity" evidence="2">
    <location>
        <begin position="325"/>
        <end position="353"/>
    </location>
</feature>
<evidence type="ECO:0000256" key="2">
    <source>
        <dbReference type="SAM" id="MobiDB-lite"/>
    </source>
</evidence>
<dbReference type="Pfam" id="PF00069">
    <property type="entry name" value="Pkinase"/>
    <property type="match status" value="1"/>
</dbReference>
<feature type="region of interest" description="Disordered" evidence="2">
    <location>
        <begin position="244"/>
        <end position="357"/>
    </location>
</feature>
<dbReference type="PROSITE" id="PS00108">
    <property type="entry name" value="PROTEIN_KINASE_ST"/>
    <property type="match status" value="1"/>
</dbReference>
<feature type="compositionally biased region" description="Low complexity" evidence="2">
    <location>
        <begin position="247"/>
        <end position="318"/>
    </location>
</feature>
<reference evidence="4 5" key="1">
    <citation type="submission" date="2011-02" db="EMBL/GenBank/DDBJ databases">
        <title>The Genome Sequence of Sphaeroforma arctica JP610.</title>
        <authorList>
            <consortium name="The Broad Institute Genome Sequencing Platform"/>
            <person name="Russ C."/>
            <person name="Cuomo C."/>
            <person name="Young S.K."/>
            <person name="Zeng Q."/>
            <person name="Gargeya S."/>
            <person name="Alvarado L."/>
            <person name="Berlin A."/>
            <person name="Chapman S.B."/>
            <person name="Chen Z."/>
            <person name="Freedman E."/>
            <person name="Gellesch M."/>
            <person name="Goldberg J."/>
            <person name="Griggs A."/>
            <person name="Gujja S."/>
            <person name="Heilman E."/>
            <person name="Heiman D."/>
            <person name="Howarth C."/>
            <person name="Mehta T."/>
            <person name="Neiman D."/>
            <person name="Pearson M."/>
            <person name="Roberts A."/>
            <person name="Saif S."/>
            <person name="Shea T."/>
            <person name="Shenoy N."/>
            <person name="Sisk P."/>
            <person name="Stolte C."/>
            <person name="Sykes S."/>
            <person name="White J."/>
            <person name="Yandava C."/>
            <person name="Burger G."/>
            <person name="Gray M.W."/>
            <person name="Holland P.W.H."/>
            <person name="King N."/>
            <person name="Lang F.B.F."/>
            <person name="Roger A.J."/>
            <person name="Ruiz-Trillo I."/>
            <person name="Haas B."/>
            <person name="Nusbaum C."/>
            <person name="Birren B."/>
        </authorList>
    </citation>
    <scope>NUCLEOTIDE SEQUENCE [LARGE SCALE GENOMIC DNA]</scope>
    <source>
        <strain evidence="4 5">JP610</strain>
    </source>
</reference>
<dbReference type="InterPro" id="IPR011009">
    <property type="entry name" value="Kinase-like_dom_sf"/>
</dbReference>
<dbReference type="SMART" id="SM00220">
    <property type="entry name" value="S_TKc"/>
    <property type="match status" value="1"/>
</dbReference>
<dbReference type="FunFam" id="1.10.510.10:FF:001123">
    <property type="entry name" value="CK1/CK1/CK1-D protein kinase"/>
    <property type="match status" value="1"/>
</dbReference>
<feature type="compositionally biased region" description="Low complexity" evidence="2">
    <location>
        <begin position="371"/>
        <end position="404"/>
    </location>
</feature>
<dbReference type="STRING" id="667725.A0A0L0FZI9"/>
<sequence length="425" mass="49265">MVIELLGPSLEDLFQFSDRQFSLKTVLMLADQMISRIEFVHSRNFLHRDIKPDNFLMGMGRRGHVVYVIDFGLGKRYRDAHKQHMPYRENKSLTGTARYASINTHAGKEQSRRDDLESLGYVLMYFLRGSLPWQGLKANTRKQKYERISEVKMSTSVATLCNGFPAEFEEYFLYVRGLQFMGDPDYLFCRNIFRKLFARKNFVYDYMFDWNLTVQRKDVANGAPPQASGGGVSIAEQNANANLNKSHQQQQYQTQPHTHQQQAPQQQQQQHHQQHQMQLQAQQQPPQQQIPPQQQQQQQQPLQQPLQPKMSGTGTRQMQGGGGRQQQQPIPGEVQGQVQGQGQVSQNQGQVQPRGPHLTRSQYNLRQAQLMNESQPQQQQMSAAQAHSMQHSQLAQQQQQQMLLNKERQAQNPQMQQQDYSYRRD</sequence>
<dbReference type="InterPro" id="IPR000719">
    <property type="entry name" value="Prot_kinase_dom"/>
</dbReference>
<dbReference type="PANTHER" id="PTHR11909">
    <property type="entry name" value="CASEIN KINASE-RELATED"/>
    <property type="match status" value="1"/>
</dbReference>
<dbReference type="EMBL" id="KQ242038">
    <property type="protein sequence ID" value="KNC81383.1"/>
    <property type="molecule type" value="Genomic_DNA"/>
</dbReference>
<dbReference type="InterPro" id="IPR050235">
    <property type="entry name" value="CK1_Ser-Thr_kinase"/>
</dbReference>
<dbReference type="GO" id="GO:0004674">
    <property type="term" value="F:protein serine/threonine kinase activity"/>
    <property type="evidence" value="ECO:0007669"/>
    <property type="project" value="UniProtKB-EC"/>
</dbReference>
<name>A0A0L0FZI9_9EUKA</name>
<evidence type="ECO:0000313" key="4">
    <source>
        <dbReference type="EMBL" id="KNC81383.1"/>
    </source>
</evidence>
<dbReference type="InterPro" id="IPR008271">
    <property type="entry name" value="Ser/Thr_kinase_AS"/>
</dbReference>
<dbReference type="GeneID" id="25906792"/>
<protein>
    <recommendedName>
        <fullName evidence="1">non-specific serine/threonine protein kinase</fullName>
        <ecNumber evidence="1">2.7.11.1</ecNumber>
    </recommendedName>
</protein>
<evidence type="ECO:0000259" key="3">
    <source>
        <dbReference type="PROSITE" id="PS50011"/>
    </source>
</evidence>
<organism evidence="4 5">
    <name type="scientific">Sphaeroforma arctica JP610</name>
    <dbReference type="NCBI Taxonomy" id="667725"/>
    <lineage>
        <taxon>Eukaryota</taxon>
        <taxon>Ichthyosporea</taxon>
        <taxon>Ichthyophonida</taxon>
        <taxon>Sphaeroforma</taxon>
    </lineage>
</organism>
<dbReference type="RefSeq" id="XP_014155285.1">
    <property type="nucleotide sequence ID" value="XM_014299810.1"/>
</dbReference>
<proteinExistence type="predicted"/>